<sequence>MKKGLFSRVTAAVLVLALAALSIGCVPSQSTDRFDPKRQARQDDLLRWMQDDHRN</sequence>
<evidence type="ECO:0000313" key="3">
    <source>
        <dbReference type="Proteomes" id="UP000469724"/>
    </source>
</evidence>
<protein>
    <submittedName>
        <fullName evidence="2">Uncharacterized protein</fullName>
    </submittedName>
</protein>
<comment type="caution">
    <text evidence="2">The sequence shown here is derived from an EMBL/GenBank/DDBJ whole genome shotgun (WGS) entry which is preliminary data.</text>
</comment>
<evidence type="ECO:0000313" key="2">
    <source>
        <dbReference type="EMBL" id="NDY58902.1"/>
    </source>
</evidence>
<keyword evidence="1" id="KW-0732">Signal</keyword>
<dbReference type="RefSeq" id="WP_163303965.1">
    <property type="nucleotide sequence ID" value="NZ_JAAGRQ010000160.1"/>
</dbReference>
<dbReference type="EMBL" id="JAAGRQ010000160">
    <property type="protein sequence ID" value="NDY58902.1"/>
    <property type="molecule type" value="Genomic_DNA"/>
</dbReference>
<dbReference type="PROSITE" id="PS51257">
    <property type="entry name" value="PROKAR_LIPOPROTEIN"/>
    <property type="match status" value="1"/>
</dbReference>
<name>A0A7K3NRT0_9BACT</name>
<dbReference type="Proteomes" id="UP000469724">
    <property type="component" value="Unassembled WGS sequence"/>
</dbReference>
<keyword evidence="3" id="KW-1185">Reference proteome</keyword>
<proteinExistence type="predicted"/>
<accession>A0A7K3NRT0</accession>
<reference evidence="2 3" key="1">
    <citation type="submission" date="2020-02" db="EMBL/GenBank/DDBJ databases">
        <title>Comparative genomics of sulfur disproportionating microorganisms.</title>
        <authorList>
            <person name="Ward L.M."/>
            <person name="Bertran E."/>
            <person name="Johnston D.T."/>
        </authorList>
    </citation>
    <scope>NUCLEOTIDE SEQUENCE [LARGE SCALE GENOMIC DNA]</scope>
    <source>
        <strain evidence="2 3">DSM 3696</strain>
    </source>
</reference>
<dbReference type="AlphaFoldDB" id="A0A7K3NRT0"/>
<gene>
    <name evidence="2" type="ORF">G3N56_19375</name>
</gene>
<feature type="chain" id="PRO_5029819400" evidence="1">
    <location>
        <begin position="23"/>
        <end position="55"/>
    </location>
</feature>
<evidence type="ECO:0000256" key="1">
    <source>
        <dbReference type="SAM" id="SignalP"/>
    </source>
</evidence>
<organism evidence="2 3">
    <name type="scientific">Desulfolutivibrio sulfodismutans</name>
    <dbReference type="NCBI Taxonomy" id="63561"/>
    <lineage>
        <taxon>Bacteria</taxon>
        <taxon>Pseudomonadati</taxon>
        <taxon>Thermodesulfobacteriota</taxon>
        <taxon>Desulfovibrionia</taxon>
        <taxon>Desulfovibrionales</taxon>
        <taxon>Desulfovibrionaceae</taxon>
        <taxon>Desulfolutivibrio</taxon>
    </lineage>
</organism>
<feature type="signal peptide" evidence="1">
    <location>
        <begin position="1"/>
        <end position="22"/>
    </location>
</feature>